<dbReference type="NCBIfam" id="NF010183">
    <property type="entry name" value="PRK13662.1"/>
    <property type="match status" value="1"/>
</dbReference>
<evidence type="ECO:0000313" key="5">
    <source>
        <dbReference type="EMBL" id="ERJ13006.1"/>
    </source>
</evidence>
<dbReference type="GO" id="GO:0016787">
    <property type="term" value="F:hydrolase activity"/>
    <property type="evidence" value="ECO:0007669"/>
    <property type="project" value="UniProtKB-KW"/>
</dbReference>
<dbReference type="PANTHER" id="PTHR39159:SF1">
    <property type="entry name" value="UPF0374 PROTEIN YGAC"/>
    <property type="match status" value="1"/>
</dbReference>
<evidence type="ECO:0000256" key="3">
    <source>
        <dbReference type="ARBA" id="ARBA00022842"/>
    </source>
</evidence>
<dbReference type="InParanoid" id="U2EE93"/>
<proteinExistence type="predicted"/>
<sequence>MNNLNSGEVVQIHSYKHDGNIHRAWQQTVVIENSNDLIIGANNKTKVTESDGRNWYTREPAVCYFYKNHWFNVIGMLRKDGVHYYCNLSSPYLFEEGTIKYIDYDLDVKVFPDFNFKILDRDEYDKHRKRMQYPPKIQAVIDQELQFLLNMINNREGPFRPGITEHWYRVYINNIIGGI</sequence>
<dbReference type="Gene3D" id="2.40.380.10">
    <property type="entry name" value="FomD-like"/>
    <property type="match status" value="1"/>
</dbReference>
<dbReference type="FunCoup" id="U2EE93">
    <property type="interactions" value="3"/>
</dbReference>
<dbReference type="Pfam" id="PF04167">
    <property type="entry name" value="DUF402"/>
    <property type="match status" value="1"/>
</dbReference>
<evidence type="ECO:0000259" key="4">
    <source>
        <dbReference type="Pfam" id="PF04167"/>
    </source>
</evidence>
<dbReference type="InterPro" id="IPR035930">
    <property type="entry name" value="FomD-like_sf"/>
</dbReference>
<protein>
    <recommendedName>
        <fullName evidence="4">DUF402 domain-containing protein</fullName>
    </recommendedName>
</protein>
<dbReference type="PANTHER" id="PTHR39159">
    <property type="match status" value="1"/>
</dbReference>
<dbReference type="AlphaFoldDB" id="U2EE93"/>
<dbReference type="OrthoDB" id="1645325at2"/>
<dbReference type="InterPro" id="IPR016882">
    <property type="entry name" value="SA1684"/>
</dbReference>
<evidence type="ECO:0000256" key="1">
    <source>
        <dbReference type="ARBA" id="ARBA00022723"/>
    </source>
</evidence>
<dbReference type="GO" id="GO:0046872">
    <property type="term" value="F:metal ion binding"/>
    <property type="evidence" value="ECO:0007669"/>
    <property type="project" value="UniProtKB-KW"/>
</dbReference>
<keyword evidence="6" id="KW-1185">Reference proteome</keyword>
<evidence type="ECO:0000256" key="2">
    <source>
        <dbReference type="ARBA" id="ARBA00022801"/>
    </source>
</evidence>
<dbReference type="PIRSF" id="PIRSF028345">
    <property type="entry name" value="UCP028345"/>
    <property type="match status" value="1"/>
</dbReference>
<dbReference type="SUPFAM" id="SSF159234">
    <property type="entry name" value="FomD-like"/>
    <property type="match status" value="1"/>
</dbReference>
<dbReference type="eggNOG" id="COG3557">
    <property type="taxonomic scope" value="Bacteria"/>
</dbReference>
<evidence type="ECO:0000313" key="6">
    <source>
        <dbReference type="Proteomes" id="UP000005707"/>
    </source>
</evidence>
<dbReference type="InterPro" id="IPR007295">
    <property type="entry name" value="DUF402"/>
</dbReference>
<name>U2EE93_9MOLU</name>
<accession>U2EE93</accession>
<dbReference type="EMBL" id="AFNU02000002">
    <property type="protein sequence ID" value="ERJ13006.1"/>
    <property type="molecule type" value="Genomic_DNA"/>
</dbReference>
<organism evidence="5 6">
    <name type="scientific">Haloplasma contractile SSD-17B</name>
    <dbReference type="NCBI Taxonomy" id="1033810"/>
    <lineage>
        <taxon>Bacteria</taxon>
        <taxon>Bacillati</taxon>
        <taxon>Mycoplasmatota</taxon>
        <taxon>Mollicutes</taxon>
        <taxon>Haloplasmatales</taxon>
        <taxon>Haloplasmataceae</taxon>
        <taxon>Haloplasma</taxon>
    </lineage>
</organism>
<reference evidence="5 6" key="2">
    <citation type="journal article" date="2013" name="PLoS ONE">
        <title>INDIGO - INtegrated Data Warehouse of MIcrobial GenOmes with Examples from the Red Sea Extremophiles.</title>
        <authorList>
            <person name="Alam I."/>
            <person name="Antunes A."/>
            <person name="Kamau A.A."/>
            <person name="Ba Alawi W."/>
            <person name="Kalkatawi M."/>
            <person name="Stingl U."/>
            <person name="Bajic V.B."/>
        </authorList>
    </citation>
    <scope>NUCLEOTIDE SEQUENCE [LARGE SCALE GENOMIC DNA]</scope>
    <source>
        <strain evidence="5 6">SSD-17B</strain>
    </source>
</reference>
<keyword evidence="3" id="KW-0460">Magnesium</keyword>
<gene>
    <name evidence="5" type="ORF">HLPCO_000605</name>
</gene>
<keyword evidence="1" id="KW-0479">Metal-binding</keyword>
<keyword evidence="2" id="KW-0378">Hydrolase</keyword>
<dbReference type="STRING" id="1033810.HLPCO_000605"/>
<dbReference type="Proteomes" id="UP000005707">
    <property type="component" value="Unassembled WGS sequence"/>
</dbReference>
<dbReference type="RefSeq" id="WP_008826983.1">
    <property type="nucleotide sequence ID" value="NZ_AFNU02000002.1"/>
</dbReference>
<comment type="caution">
    <text evidence="5">The sequence shown here is derived from an EMBL/GenBank/DDBJ whole genome shotgun (WGS) entry which is preliminary data.</text>
</comment>
<dbReference type="InterPro" id="IPR050212">
    <property type="entry name" value="Ntdp-like"/>
</dbReference>
<feature type="domain" description="DUF402" evidence="4">
    <location>
        <begin position="18"/>
        <end position="156"/>
    </location>
</feature>
<reference evidence="5 6" key="1">
    <citation type="journal article" date="2011" name="J. Bacteriol.">
        <title>Genome sequence of Haloplasma contractile, an unusual contractile bacterium from a deep-sea anoxic brine lake.</title>
        <authorList>
            <person name="Antunes A."/>
            <person name="Alam I."/>
            <person name="El Dorry H."/>
            <person name="Siam R."/>
            <person name="Robertson A."/>
            <person name="Bajic V.B."/>
            <person name="Stingl U."/>
        </authorList>
    </citation>
    <scope>NUCLEOTIDE SEQUENCE [LARGE SCALE GENOMIC DNA]</scope>
    <source>
        <strain evidence="5 6">SSD-17B</strain>
    </source>
</reference>